<reference evidence="2 3" key="3">
    <citation type="journal article" date="2014" name="J. Ind. Microbiol. Biotechnol.">
        <title>Genome mining of the Streptomyces avermitilis genome and development of genome-minimized hosts for heterologous expression of biosynthetic gene clusters.</title>
        <authorList>
            <person name="Ikeda H."/>
            <person name="Shin-ya K."/>
            <person name="Omura S."/>
        </authorList>
    </citation>
    <scope>NUCLEOTIDE SEQUENCE [LARGE SCALE GENOMIC DNA]</scope>
    <source>
        <strain evidence="3">ATCC 31267 / DSM 46492 / JCM 5070 / NBRC 14893 / NCIMB 12804 / NRRL 8165 / MA-4680</strain>
    </source>
</reference>
<reference evidence="2 3" key="1">
    <citation type="journal article" date="2001" name="Proc. Natl. Acad. Sci. U.S.A.">
        <title>Genome sequence of an industrial microorganism Streptomyces avermitilis: deducing the ability of producing secondary metabolites.</title>
        <authorList>
            <person name="Omura S."/>
            <person name="Ikeda H."/>
            <person name="Ishikawa J."/>
            <person name="Hanamoto A."/>
            <person name="Takahashi C."/>
            <person name="Shinose M."/>
            <person name="Takahashi Y."/>
            <person name="Horikawa H."/>
            <person name="Nakazawa H."/>
            <person name="Osonoe T."/>
            <person name="Kikuchi H."/>
            <person name="Shiba T."/>
            <person name="Sakaki Y."/>
            <person name="Hattori M."/>
        </authorList>
    </citation>
    <scope>NUCLEOTIDE SEQUENCE [LARGE SCALE GENOMIC DNA]</scope>
    <source>
        <strain evidence="3">ATCC 31267 / DSM 46492 / JCM 5070 / NBRC 14893 / NCIMB 12804 / NRRL 8165 / MA-4680</strain>
    </source>
</reference>
<dbReference type="KEGG" id="sma:SAVERM_295"/>
<dbReference type="EMBL" id="BA000030">
    <property type="protein sequence ID" value="BAC68004.1"/>
    <property type="molecule type" value="Genomic_DNA"/>
</dbReference>
<dbReference type="Proteomes" id="UP000000428">
    <property type="component" value="Chromosome"/>
</dbReference>
<feature type="region of interest" description="Disordered" evidence="1">
    <location>
        <begin position="40"/>
        <end position="76"/>
    </location>
</feature>
<proteinExistence type="predicted"/>
<protein>
    <submittedName>
        <fullName evidence="2">Uncharacterized protein</fullName>
    </submittedName>
</protein>
<dbReference type="HOGENOM" id="CLU_2652767_0_0_11"/>
<evidence type="ECO:0000313" key="3">
    <source>
        <dbReference type="Proteomes" id="UP000000428"/>
    </source>
</evidence>
<reference evidence="2 3" key="2">
    <citation type="journal article" date="2003" name="Nat. Biotechnol.">
        <title>Complete genome sequence and comparative analysis of the industrial microorganism Streptomyces avermitilis.</title>
        <authorList>
            <person name="Ikeda H."/>
            <person name="Ishikawa J."/>
            <person name="Hanamoto A."/>
            <person name="Shinose M."/>
            <person name="Kikuchi H."/>
            <person name="Shiba T."/>
            <person name="Sakaki Y."/>
            <person name="Hattori M."/>
            <person name="Omura S."/>
        </authorList>
    </citation>
    <scope>NUCLEOTIDE SEQUENCE [LARGE SCALE GENOMIC DNA]</scope>
    <source>
        <strain evidence="3">ATCC 31267 / DSM 46492 / JCM 5070 / NBRC 14893 / NCIMB 12804 / NRRL 8165 / MA-4680</strain>
    </source>
</reference>
<name>Q82R49_STRAW</name>
<evidence type="ECO:0000256" key="1">
    <source>
        <dbReference type="SAM" id="MobiDB-lite"/>
    </source>
</evidence>
<dbReference type="AlphaFoldDB" id="Q82R49"/>
<organism evidence="2 3">
    <name type="scientific">Streptomyces avermitilis (strain ATCC 31267 / DSM 46492 / JCM 5070 / NBRC 14893 / NCIMB 12804 / NRRL 8165 / MA-4680)</name>
    <dbReference type="NCBI Taxonomy" id="227882"/>
    <lineage>
        <taxon>Bacteria</taxon>
        <taxon>Bacillati</taxon>
        <taxon>Actinomycetota</taxon>
        <taxon>Actinomycetes</taxon>
        <taxon>Kitasatosporales</taxon>
        <taxon>Streptomycetaceae</taxon>
        <taxon>Streptomyces</taxon>
    </lineage>
</organism>
<accession>Q82R49</accession>
<gene>
    <name evidence="2" type="ORF">SAVERM_295</name>
</gene>
<sequence length="76" mass="8043">MTPHRPDAEVVDFSERIVISQPALDGCCATPWSTIPSAICGAEPTSRPASRRNSPAPGRGRGTLRAGMDGRRQAPT</sequence>
<evidence type="ECO:0000313" key="2">
    <source>
        <dbReference type="EMBL" id="BAC68004.1"/>
    </source>
</evidence>
<keyword evidence="3" id="KW-1185">Reference proteome</keyword>